<dbReference type="CDD" id="cd06259">
    <property type="entry name" value="YdcF-like"/>
    <property type="match status" value="1"/>
</dbReference>
<evidence type="ECO:0000313" key="3">
    <source>
        <dbReference type="EMBL" id="MBC8580902.1"/>
    </source>
</evidence>
<dbReference type="GO" id="GO:0043164">
    <property type="term" value="P:Gram-negative-bacterium-type cell wall biogenesis"/>
    <property type="evidence" value="ECO:0007669"/>
    <property type="project" value="TreeGrafter"/>
</dbReference>
<name>A0A926EM94_9FIRM</name>
<feature type="transmembrane region" description="Helical" evidence="1">
    <location>
        <begin position="31"/>
        <end position="52"/>
    </location>
</feature>
<dbReference type="InterPro" id="IPR051599">
    <property type="entry name" value="Cell_Envelope_Assoc"/>
</dbReference>
<dbReference type="GO" id="GO:0000270">
    <property type="term" value="P:peptidoglycan metabolic process"/>
    <property type="evidence" value="ECO:0007669"/>
    <property type="project" value="TreeGrafter"/>
</dbReference>
<protein>
    <submittedName>
        <fullName evidence="3">YdcF family protein</fullName>
    </submittedName>
</protein>
<organism evidence="3 4">
    <name type="scientific">Zhenhengia yiwuensis</name>
    <dbReference type="NCBI Taxonomy" id="2763666"/>
    <lineage>
        <taxon>Bacteria</taxon>
        <taxon>Bacillati</taxon>
        <taxon>Bacillota</taxon>
        <taxon>Clostridia</taxon>
        <taxon>Lachnospirales</taxon>
        <taxon>Lachnospiraceae</taxon>
        <taxon>Zhenhengia</taxon>
    </lineage>
</organism>
<dbReference type="Gene3D" id="3.40.50.620">
    <property type="entry name" value="HUPs"/>
    <property type="match status" value="1"/>
</dbReference>
<keyword evidence="1" id="KW-1133">Transmembrane helix</keyword>
<feature type="transmembrane region" description="Helical" evidence="1">
    <location>
        <begin position="59"/>
        <end position="80"/>
    </location>
</feature>
<dbReference type="InterPro" id="IPR014729">
    <property type="entry name" value="Rossmann-like_a/b/a_fold"/>
</dbReference>
<dbReference type="AlphaFoldDB" id="A0A926EM94"/>
<feature type="transmembrane region" description="Helical" evidence="1">
    <location>
        <begin position="7"/>
        <end position="25"/>
    </location>
</feature>
<dbReference type="PANTHER" id="PTHR30336:SF4">
    <property type="entry name" value="ENVELOPE BIOGENESIS FACTOR ELYC"/>
    <property type="match status" value="1"/>
</dbReference>
<dbReference type="Proteomes" id="UP000655830">
    <property type="component" value="Unassembled WGS sequence"/>
</dbReference>
<evidence type="ECO:0000313" key="4">
    <source>
        <dbReference type="Proteomes" id="UP000655830"/>
    </source>
</evidence>
<feature type="domain" description="DUF218" evidence="2">
    <location>
        <begin position="89"/>
        <end position="217"/>
    </location>
</feature>
<evidence type="ECO:0000256" key="1">
    <source>
        <dbReference type="SAM" id="Phobius"/>
    </source>
</evidence>
<dbReference type="GO" id="GO:0005886">
    <property type="term" value="C:plasma membrane"/>
    <property type="evidence" value="ECO:0007669"/>
    <property type="project" value="TreeGrafter"/>
</dbReference>
<keyword evidence="1" id="KW-0812">Transmembrane</keyword>
<keyword evidence="4" id="KW-1185">Reference proteome</keyword>
<proteinExistence type="predicted"/>
<evidence type="ECO:0000259" key="2">
    <source>
        <dbReference type="Pfam" id="PF02698"/>
    </source>
</evidence>
<dbReference type="PANTHER" id="PTHR30336">
    <property type="entry name" value="INNER MEMBRANE PROTEIN, PROBABLE PERMEASE"/>
    <property type="match status" value="1"/>
</dbReference>
<dbReference type="InterPro" id="IPR003848">
    <property type="entry name" value="DUF218"/>
</dbReference>
<reference evidence="3" key="1">
    <citation type="submission" date="2020-08" db="EMBL/GenBank/DDBJ databases">
        <title>Genome public.</title>
        <authorList>
            <person name="Liu C."/>
            <person name="Sun Q."/>
        </authorList>
    </citation>
    <scope>NUCLEOTIDE SEQUENCE</scope>
    <source>
        <strain evidence="3">NSJ-12</strain>
    </source>
</reference>
<comment type="caution">
    <text evidence="3">The sequence shown here is derived from an EMBL/GenBank/DDBJ whole genome shotgun (WGS) entry which is preliminary data.</text>
</comment>
<dbReference type="Pfam" id="PF02698">
    <property type="entry name" value="DUF218"/>
    <property type="match status" value="1"/>
</dbReference>
<keyword evidence="1" id="KW-0472">Membrane</keyword>
<sequence length="239" mass="26986">MIWFWRAVVLFGLLNLINLLVYDGGAGMEPVWIGIIIGSLILCFKKAYVFFFSKRWFKGLIIVGLVIFSMVELLIIMNGIGTSSKKTSDYLIVLGARVKGETPSLALQYRLDKAYEYLIEHPNTKVVLSGGQGPGEDITEAEAMRRYLKEKGILESRMILEDKSTDTVENLRNSLGLIEKEKDNASITVVTSRFHVLRSKMIARDLGKKVDGIGAETLLFLIPNYYLREFFAVVVEFMT</sequence>
<dbReference type="EMBL" id="JACRSY010000031">
    <property type="protein sequence ID" value="MBC8580902.1"/>
    <property type="molecule type" value="Genomic_DNA"/>
</dbReference>
<gene>
    <name evidence="3" type="ORF">H8718_15390</name>
</gene>
<dbReference type="RefSeq" id="WP_249333589.1">
    <property type="nucleotide sequence ID" value="NZ_JACRSY010000031.1"/>
</dbReference>
<accession>A0A926EM94</accession>